<keyword evidence="1" id="KW-1185">Reference proteome</keyword>
<evidence type="ECO:0000313" key="1">
    <source>
        <dbReference type="Proteomes" id="UP000695000"/>
    </source>
</evidence>
<dbReference type="GeneID" id="108567554"/>
<evidence type="ECO:0000313" key="2">
    <source>
        <dbReference type="RefSeq" id="XP_017783582.1"/>
    </source>
</evidence>
<reference evidence="2" key="1">
    <citation type="submission" date="2025-08" db="UniProtKB">
        <authorList>
            <consortium name="RefSeq"/>
        </authorList>
    </citation>
    <scope>IDENTIFICATION</scope>
    <source>
        <tissue evidence="2">Whole Larva</tissue>
    </source>
</reference>
<name>A0ABM1N9T2_NICVS</name>
<organism evidence="1 2">
    <name type="scientific">Nicrophorus vespilloides</name>
    <name type="common">Boreal carrion beetle</name>
    <dbReference type="NCBI Taxonomy" id="110193"/>
    <lineage>
        <taxon>Eukaryota</taxon>
        <taxon>Metazoa</taxon>
        <taxon>Ecdysozoa</taxon>
        <taxon>Arthropoda</taxon>
        <taxon>Hexapoda</taxon>
        <taxon>Insecta</taxon>
        <taxon>Pterygota</taxon>
        <taxon>Neoptera</taxon>
        <taxon>Endopterygota</taxon>
        <taxon>Coleoptera</taxon>
        <taxon>Polyphaga</taxon>
        <taxon>Staphyliniformia</taxon>
        <taxon>Silphidae</taxon>
        <taxon>Nicrophorinae</taxon>
        <taxon>Nicrophorus</taxon>
    </lineage>
</organism>
<dbReference type="Proteomes" id="UP000695000">
    <property type="component" value="Unplaced"/>
</dbReference>
<dbReference type="RefSeq" id="XP_017783582.1">
    <property type="nucleotide sequence ID" value="XM_017928093.1"/>
</dbReference>
<gene>
    <name evidence="2" type="primary">LOC108567554</name>
</gene>
<feature type="non-terminal residue" evidence="2">
    <location>
        <position position="67"/>
    </location>
</feature>
<proteinExistence type="predicted"/>
<accession>A0ABM1N9T2</accession>
<protein>
    <submittedName>
        <fullName evidence="2">Kynurenine formamidase-like</fullName>
    </submittedName>
</protein>
<sequence>MASEMDVLYAPSRWSKRLNTDEVVKKHVEIVTEASHKAKKNVPCMLNQRYGDGPNEKVDIFGTDLPG</sequence>